<dbReference type="InterPro" id="IPR016032">
    <property type="entry name" value="Sig_transdc_resp-reg_C-effctor"/>
</dbReference>
<dbReference type="Pfam" id="PF00196">
    <property type="entry name" value="GerE"/>
    <property type="match status" value="1"/>
</dbReference>
<keyword evidence="2" id="KW-0067">ATP-binding</keyword>
<accession>A0ABV8IYU0</accession>
<evidence type="ECO:0000313" key="3">
    <source>
        <dbReference type="Proteomes" id="UP001595867"/>
    </source>
</evidence>
<keyword evidence="2" id="KW-0547">Nucleotide-binding</keyword>
<dbReference type="PANTHER" id="PTHR47691">
    <property type="entry name" value="REGULATOR-RELATED"/>
    <property type="match status" value="1"/>
</dbReference>
<evidence type="ECO:0000259" key="1">
    <source>
        <dbReference type="PROSITE" id="PS50043"/>
    </source>
</evidence>
<reference evidence="3" key="1">
    <citation type="journal article" date="2019" name="Int. J. Syst. Evol. Microbiol.">
        <title>The Global Catalogue of Microorganisms (GCM) 10K type strain sequencing project: providing services to taxonomists for standard genome sequencing and annotation.</title>
        <authorList>
            <consortium name="The Broad Institute Genomics Platform"/>
            <consortium name="The Broad Institute Genome Sequencing Center for Infectious Disease"/>
            <person name="Wu L."/>
            <person name="Ma J."/>
        </authorList>
    </citation>
    <scope>NUCLEOTIDE SEQUENCE [LARGE SCALE GENOMIC DNA]</scope>
    <source>
        <strain evidence="3">TBRC 5832</strain>
    </source>
</reference>
<dbReference type="PRINTS" id="PR00364">
    <property type="entry name" value="DISEASERSIST"/>
</dbReference>
<dbReference type="CDD" id="cd06170">
    <property type="entry name" value="LuxR_C_like"/>
    <property type="match status" value="1"/>
</dbReference>
<sequence>MITDLGPFVGRDDLLTTATTLLGHVRLLTLTGPGGVGKTRLALRVATRLDEHYLADLGTLHDPGPQHLWAHLALALGIRHHGAAGPDVVLAHLAHRPAVLILDTCDRLVPQAAAVATHLLSAAPRLRIMATSRQRLGVDGEHTLPVPPLTRADAADLFTRLAAAGGVLPAALSNRHTVDELCRHLDGLPLAIKLAAGRARTMSLPELIDRTGDRFSLLTPLQRVVDLSYQLCTPDEQALWSATAVFAGPFTMAAAAAVAGPGDITAAVEGLVDKSVLTAATDTHPARFSMLDTLREYGLRRLPDENKARDRHRDHYRDYLATAATDWFGPRELAIMDAVRQELPDIVTAVDHSLATGAVDDARALCRDLARTRAPYFWGFLDLAYTQLSRALPGDGNPAHQAVTAAAAGWIAATQGRPDAARTLLDPLAGLPIPPVQFAIAAAGVLLDDDPDAVTRLAAIRDQATHGDRNMVTMMWAIGAAFHADTTAPATHLAEAEQAGAPWAVSWALWTSALAAQRTGDLDRAGDLINRCLRLQRSMDDQWGQTWSIELCAWILADTADTREPDRRRAAWLLGAAHARQQRLGVHLAGMRPFAAGHRRARTRLHALLGPDATADEFAAGRQGHAHALRIALGEPTPRHASAPRAGGLTTREQEIARLVADGLTSAQIALRLRISARTADTHIRNIGGKLGRPNRAAIAAWAAQEL</sequence>
<keyword evidence="3" id="KW-1185">Reference proteome</keyword>
<dbReference type="PANTHER" id="PTHR47691:SF3">
    <property type="entry name" value="HTH-TYPE TRANSCRIPTIONAL REGULATOR RV0890C-RELATED"/>
    <property type="match status" value="1"/>
</dbReference>
<dbReference type="RefSeq" id="WP_378069354.1">
    <property type="nucleotide sequence ID" value="NZ_JBHSBL010000019.1"/>
</dbReference>
<dbReference type="EMBL" id="JBHSBL010000019">
    <property type="protein sequence ID" value="MFC4068456.1"/>
    <property type="molecule type" value="Genomic_DNA"/>
</dbReference>
<dbReference type="InterPro" id="IPR036388">
    <property type="entry name" value="WH-like_DNA-bd_sf"/>
</dbReference>
<protein>
    <submittedName>
        <fullName evidence="2">ATP-binding protein</fullName>
    </submittedName>
</protein>
<dbReference type="SMART" id="SM00421">
    <property type="entry name" value="HTH_LUXR"/>
    <property type="match status" value="1"/>
</dbReference>
<gene>
    <name evidence="2" type="ORF">ACFO0C_26305</name>
</gene>
<dbReference type="InterPro" id="IPR027417">
    <property type="entry name" value="P-loop_NTPase"/>
</dbReference>
<name>A0ABV8IYU0_9ACTN</name>
<comment type="caution">
    <text evidence="2">The sequence shown here is derived from an EMBL/GenBank/DDBJ whole genome shotgun (WGS) entry which is preliminary data.</text>
</comment>
<dbReference type="InterPro" id="IPR000792">
    <property type="entry name" value="Tscrpt_reg_LuxR_C"/>
</dbReference>
<dbReference type="Gene3D" id="3.40.50.300">
    <property type="entry name" value="P-loop containing nucleotide triphosphate hydrolases"/>
    <property type="match status" value="1"/>
</dbReference>
<dbReference type="SUPFAM" id="SSF46894">
    <property type="entry name" value="C-terminal effector domain of the bipartite response regulators"/>
    <property type="match status" value="1"/>
</dbReference>
<dbReference type="GO" id="GO:0005524">
    <property type="term" value="F:ATP binding"/>
    <property type="evidence" value="ECO:0007669"/>
    <property type="project" value="UniProtKB-KW"/>
</dbReference>
<feature type="domain" description="HTH luxR-type" evidence="1">
    <location>
        <begin position="642"/>
        <end position="707"/>
    </location>
</feature>
<dbReference type="Proteomes" id="UP001595867">
    <property type="component" value="Unassembled WGS sequence"/>
</dbReference>
<dbReference type="Gene3D" id="1.10.10.10">
    <property type="entry name" value="Winged helix-like DNA-binding domain superfamily/Winged helix DNA-binding domain"/>
    <property type="match status" value="1"/>
</dbReference>
<proteinExistence type="predicted"/>
<dbReference type="PRINTS" id="PR00038">
    <property type="entry name" value="HTHLUXR"/>
</dbReference>
<evidence type="ECO:0000313" key="2">
    <source>
        <dbReference type="EMBL" id="MFC4068456.1"/>
    </source>
</evidence>
<dbReference type="PROSITE" id="PS50043">
    <property type="entry name" value="HTH_LUXR_2"/>
    <property type="match status" value="1"/>
</dbReference>
<dbReference type="SUPFAM" id="SSF52540">
    <property type="entry name" value="P-loop containing nucleoside triphosphate hydrolases"/>
    <property type="match status" value="1"/>
</dbReference>
<organism evidence="2 3">
    <name type="scientific">Actinoplanes subglobosus</name>
    <dbReference type="NCBI Taxonomy" id="1547892"/>
    <lineage>
        <taxon>Bacteria</taxon>
        <taxon>Bacillati</taxon>
        <taxon>Actinomycetota</taxon>
        <taxon>Actinomycetes</taxon>
        <taxon>Micromonosporales</taxon>
        <taxon>Micromonosporaceae</taxon>
        <taxon>Actinoplanes</taxon>
    </lineage>
</organism>